<dbReference type="EMBL" id="CP022684">
    <property type="protein sequence ID" value="AUM13754.1"/>
    <property type="molecule type" value="Genomic_DNA"/>
</dbReference>
<feature type="transmembrane region" description="Helical" evidence="6">
    <location>
        <begin position="25"/>
        <end position="42"/>
    </location>
</feature>
<evidence type="ECO:0000259" key="7">
    <source>
        <dbReference type="Pfam" id="PF02706"/>
    </source>
</evidence>
<proteinExistence type="predicted"/>
<dbReference type="InterPro" id="IPR050445">
    <property type="entry name" value="Bact_polysacc_biosynth/exp"/>
</dbReference>
<dbReference type="AlphaFoldDB" id="A0A2K9LSE9"/>
<organism evidence="8 9">
    <name type="scientific">Ketobacter alkanivorans</name>
    <dbReference type="NCBI Taxonomy" id="1917421"/>
    <lineage>
        <taxon>Bacteria</taxon>
        <taxon>Pseudomonadati</taxon>
        <taxon>Pseudomonadota</taxon>
        <taxon>Gammaproteobacteria</taxon>
        <taxon>Pseudomonadales</taxon>
        <taxon>Ketobacteraceae</taxon>
        <taxon>Ketobacter</taxon>
    </lineage>
</organism>
<reference evidence="9" key="1">
    <citation type="submission" date="2017-08" db="EMBL/GenBank/DDBJ databases">
        <title>Direct submision.</title>
        <authorList>
            <person name="Kim S.-J."/>
            <person name="Rhee S.-K."/>
        </authorList>
    </citation>
    <scope>NUCLEOTIDE SEQUENCE [LARGE SCALE GENOMIC DNA]</scope>
    <source>
        <strain evidence="9">GI5</strain>
    </source>
</reference>
<evidence type="ECO:0000256" key="5">
    <source>
        <dbReference type="ARBA" id="ARBA00023136"/>
    </source>
</evidence>
<feature type="domain" description="Polysaccharide chain length determinant N-terminal" evidence="7">
    <location>
        <begin position="9"/>
        <end position="109"/>
    </location>
</feature>
<dbReference type="Proteomes" id="UP000235116">
    <property type="component" value="Chromosome"/>
</dbReference>
<accession>A0A2K9LSE9</accession>
<dbReference type="OrthoDB" id="9775724at2"/>
<dbReference type="KEGG" id="kak:Kalk_15565"/>
<evidence type="ECO:0000313" key="9">
    <source>
        <dbReference type="Proteomes" id="UP000235116"/>
    </source>
</evidence>
<evidence type="ECO:0000256" key="1">
    <source>
        <dbReference type="ARBA" id="ARBA00004651"/>
    </source>
</evidence>
<sequence length="318" mass="35659">MISNDSNTNIDISVLAKLLWSGKRTIALCSCSLFIIAIIYALNTPDVYQSSSVLAPALASKTNPLSNLGGQIGSIASLAGINLGNGADESTTYIAILKSRKFINNFINNYDIKRHLFIDSWDHTTQQWKPPSSLSRLKKSAMSLFRSHPLPEQECLEPSDWDAYKIFITDSLNVSEDMETGLITIRVSSYDPELAKTWTHNIIRDLNLKIREEKKAEAEKSITYLKKSIEQTPLVDMQSVFYRLIENQMQTIVLANIKDEFAFTTLDPPVVPQEKSRPNRTLIVISGLLFGFVIGLLIILSKHLSLEKQKTNQNLPDA</sequence>
<evidence type="ECO:0000256" key="4">
    <source>
        <dbReference type="ARBA" id="ARBA00022989"/>
    </source>
</evidence>
<evidence type="ECO:0000256" key="6">
    <source>
        <dbReference type="SAM" id="Phobius"/>
    </source>
</evidence>
<dbReference type="GO" id="GO:0004713">
    <property type="term" value="F:protein tyrosine kinase activity"/>
    <property type="evidence" value="ECO:0007669"/>
    <property type="project" value="TreeGrafter"/>
</dbReference>
<evidence type="ECO:0000256" key="3">
    <source>
        <dbReference type="ARBA" id="ARBA00022692"/>
    </source>
</evidence>
<keyword evidence="2" id="KW-1003">Cell membrane</keyword>
<feature type="transmembrane region" description="Helical" evidence="6">
    <location>
        <begin position="282"/>
        <end position="300"/>
    </location>
</feature>
<dbReference type="GO" id="GO:0005886">
    <property type="term" value="C:plasma membrane"/>
    <property type="evidence" value="ECO:0007669"/>
    <property type="project" value="UniProtKB-SubCell"/>
</dbReference>
<keyword evidence="4 6" id="KW-1133">Transmembrane helix</keyword>
<keyword evidence="5 6" id="KW-0472">Membrane</keyword>
<dbReference type="RefSeq" id="WP_101895129.1">
    <property type="nucleotide sequence ID" value="NZ_CP022684.1"/>
</dbReference>
<dbReference type="PANTHER" id="PTHR32309">
    <property type="entry name" value="TYROSINE-PROTEIN KINASE"/>
    <property type="match status" value="1"/>
</dbReference>
<dbReference type="Pfam" id="PF02706">
    <property type="entry name" value="Wzz"/>
    <property type="match status" value="1"/>
</dbReference>
<protein>
    <recommendedName>
        <fullName evidence="7">Polysaccharide chain length determinant N-terminal domain-containing protein</fullName>
    </recommendedName>
</protein>
<comment type="subcellular location">
    <subcellularLocation>
        <location evidence="1">Cell membrane</location>
        <topology evidence="1">Multi-pass membrane protein</topology>
    </subcellularLocation>
</comment>
<keyword evidence="3 6" id="KW-0812">Transmembrane</keyword>
<name>A0A2K9LSE9_9GAMM</name>
<evidence type="ECO:0000256" key="2">
    <source>
        <dbReference type="ARBA" id="ARBA00022475"/>
    </source>
</evidence>
<dbReference type="InterPro" id="IPR003856">
    <property type="entry name" value="LPS_length_determ_N"/>
</dbReference>
<gene>
    <name evidence="8" type="ORF">Kalk_15565</name>
</gene>
<dbReference type="PANTHER" id="PTHR32309:SF13">
    <property type="entry name" value="FERRIC ENTEROBACTIN TRANSPORT PROTEIN FEPE"/>
    <property type="match status" value="1"/>
</dbReference>
<keyword evidence="9" id="KW-1185">Reference proteome</keyword>
<evidence type="ECO:0000313" key="8">
    <source>
        <dbReference type="EMBL" id="AUM13754.1"/>
    </source>
</evidence>